<evidence type="ECO:0000313" key="2">
    <source>
        <dbReference type="EMBL" id="KAH7112641.1"/>
    </source>
</evidence>
<evidence type="ECO:0000256" key="1">
    <source>
        <dbReference type="SAM" id="MobiDB-lite"/>
    </source>
</evidence>
<sequence>MDVAALTEELTIQKVILDSLQYETFEGVEEERFEIRQEIDRLKKLLRITKPWDGADEPTLPPALPTRPRANQTLAGPSPGTMMISTRISLPNKSKPRKHASRRKKTMSWLACFLARPPQSQAHPPCQPKPMLSLD</sequence>
<dbReference type="Proteomes" id="UP000738349">
    <property type="component" value="Unassembled WGS sequence"/>
</dbReference>
<feature type="compositionally biased region" description="Basic residues" evidence="1">
    <location>
        <begin position="94"/>
        <end position="105"/>
    </location>
</feature>
<feature type="region of interest" description="Disordered" evidence="1">
    <location>
        <begin position="52"/>
        <end position="105"/>
    </location>
</feature>
<organism evidence="2 3">
    <name type="scientific">Dactylonectria macrodidyma</name>
    <dbReference type="NCBI Taxonomy" id="307937"/>
    <lineage>
        <taxon>Eukaryota</taxon>
        <taxon>Fungi</taxon>
        <taxon>Dikarya</taxon>
        <taxon>Ascomycota</taxon>
        <taxon>Pezizomycotina</taxon>
        <taxon>Sordariomycetes</taxon>
        <taxon>Hypocreomycetidae</taxon>
        <taxon>Hypocreales</taxon>
        <taxon>Nectriaceae</taxon>
        <taxon>Dactylonectria</taxon>
    </lineage>
</organism>
<dbReference type="AlphaFoldDB" id="A0A9P9D4P8"/>
<accession>A0A9P9D4P8</accession>
<proteinExistence type="predicted"/>
<reference evidence="2" key="1">
    <citation type="journal article" date="2021" name="Nat. Commun.">
        <title>Genetic determinants of endophytism in the Arabidopsis root mycobiome.</title>
        <authorList>
            <person name="Mesny F."/>
            <person name="Miyauchi S."/>
            <person name="Thiergart T."/>
            <person name="Pickel B."/>
            <person name="Atanasova L."/>
            <person name="Karlsson M."/>
            <person name="Huettel B."/>
            <person name="Barry K.W."/>
            <person name="Haridas S."/>
            <person name="Chen C."/>
            <person name="Bauer D."/>
            <person name="Andreopoulos W."/>
            <person name="Pangilinan J."/>
            <person name="LaButti K."/>
            <person name="Riley R."/>
            <person name="Lipzen A."/>
            <person name="Clum A."/>
            <person name="Drula E."/>
            <person name="Henrissat B."/>
            <person name="Kohler A."/>
            <person name="Grigoriev I.V."/>
            <person name="Martin F.M."/>
            <person name="Hacquard S."/>
        </authorList>
    </citation>
    <scope>NUCLEOTIDE SEQUENCE</scope>
    <source>
        <strain evidence="2">MPI-CAGE-AT-0147</strain>
    </source>
</reference>
<comment type="caution">
    <text evidence="2">The sequence shown here is derived from an EMBL/GenBank/DDBJ whole genome shotgun (WGS) entry which is preliminary data.</text>
</comment>
<protein>
    <submittedName>
        <fullName evidence="2">Uncharacterized protein</fullName>
    </submittedName>
</protein>
<feature type="compositionally biased region" description="Polar residues" evidence="1">
    <location>
        <begin position="83"/>
        <end position="92"/>
    </location>
</feature>
<evidence type="ECO:0000313" key="3">
    <source>
        <dbReference type="Proteomes" id="UP000738349"/>
    </source>
</evidence>
<dbReference type="EMBL" id="JAGMUV010000037">
    <property type="protein sequence ID" value="KAH7112641.1"/>
    <property type="molecule type" value="Genomic_DNA"/>
</dbReference>
<gene>
    <name evidence="2" type="ORF">EDB81DRAFT_311343</name>
</gene>
<name>A0A9P9D4P8_9HYPO</name>
<keyword evidence="3" id="KW-1185">Reference proteome</keyword>